<keyword evidence="3" id="KW-0812">Transmembrane</keyword>
<proteinExistence type="inferred from homology"/>
<dbReference type="EMBL" id="FNHB01000012">
    <property type="protein sequence ID" value="SDN13819.1"/>
    <property type="molecule type" value="Genomic_DNA"/>
</dbReference>
<dbReference type="GO" id="GO:0016020">
    <property type="term" value="C:membrane"/>
    <property type="evidence" value="ECO:0007669"/>
    <property type="project" value="UniProtKB-SubCell"/>
</dbReference>
<dbReference type="Proteomes" id="UP000214880">
    <property type="component" value="Unassembled WGS sequence"/>
</dbReference>
<accession>A0A1G9YXC1</accession>
<dbReference type="Gene3D" id="1.20.1440.20">
    <property type="entry name" value="LemA-like domain"/>
    <property type="match status" value="1"/>
</dbReference>
<dbReference type="InterPro" id="IPR007156">
    <property type="entry name" value="MamQ_LemA"/>
</dbReference>
<feature type="coiled-coil region" evidence="6">
    <location>
        <begin position="110"/>
        <end position="137"/>
    </location>
</feature>
<name>A0A1G9YXC1_9FIRM</name>
<protein>
    <submittedName>
        <fullName evidence="7">LemA protein</fullName>
    </submittedName>
</protein>
<comment type="subcellular location">
    <subcellularLocation>
        <location evidence="1">Membrane</location>
        <topology evidence="1">Single-pass membrane protein</topology>
    </subcellularLocation>
</comment>
<dbReference type="OrthoDB" id="9804152at2"/>
<evidence type="ECO:0000256" key="4">
    <source>
        <dbReference type="ARBA" id="ARBA00022989"/>
    </source>
</evidence>
<dbReference type="Pfam" id="PF04011">
    <property type="entry name" value="LemA"/>
    <property type="match status" value="1"/>
</dbReference>
<keyword evidence="5" id="KW-0472">Membrane</keyword>
<dbReference type="AlphaFoldDB" id="A0A1G9YXC1"/>
<dbReference type="PANTHER" id="PTHR34478">
    <property type="entry name" value="PROTEIN LEMA"/>
    <property type="match status" value="1"/>
</dbReference>
<evidence type="ECO:0000256" key="3">
    <source>
        <dbReference type="ARBA" id="ARBA00022692"/>
    </source>
</evidence>
<dbReference type="SUPFAM" id="SSF140478">
    <property type="entry name" value="LemA-like"/>
    <property type="match status" value="1"/>
</dbReference>
<evidence type="ECO:0000313" key="7">
    <source>
        <dbReference type="EMBL" id="SDN13819.1"/>
    </source>
</evidence>
<evidence type="ECO:0000256" key="6">
    <source>
        <dbReference type="SAM" id="Coils"/>
    </source>
</evidence>
<gene>
    <name evidence="7" type="ORF">SAMN04488502_112106</name>
</gene>
<sequence length="183" mass="19799">MKGWIIAGVVAALLVVMGISGYNNLITLNESINGKWAQVENQLQRRADLIPNLVSTVKGYAAHEQAAIQAVADARAKLAGAQGPAAKGEANSELNGALSRLLVVAENYPNLKADQNFRALQDELAGSENRLAVARRDYNDAVQMYNTKIRSFPSSLYAGMLGFGAKEYFKVEEAAKQTPQVQF</sequence>
<organism evidence="7 8">
    <name type="scientific">Dendrosporobacter quercicolus</name>
    <dbReference type="NCBI Taxonomy" id="146817"/>
    <lineage>
        <taxon>Bacteria</taxon>
        <taxon>Bacillati</taxon>
        <taxon>Bacillota</taxon>
        <taxon>Negativicutes</taxon>
        <taxon>Selenomonadales</taxon>
        <taxon>Sporomusaceae</taxon>
        <taxon>Dendrosporobacter</taxon>
    </lineage>
</organism>
<dbReference type="InterPro" id="IPR023353">
    <property type="entry name" value="LemA-like_dom_sf"/>
</dbReference>
<dbReference type="STRING" id="146817.SAMN04488502_112106"/>
<keyword evidence="8" id="KW-1185">Reference proteome</keyword>
<keyword evidence="6" id="KW-0175">Coiled coil</keyword>
<evidence type="ECO:0000256" key="1">
    <source>
        <dbReference type="ARBA" id="ARBA00004167"/>
    </source>
</evidence>
<reference evidence="7 8" key="1">
    <citation type="submission" date="2016-10" db="EMBL/GenBank/DDBJ databases">
        <authorList>
            <person name="de Groot N.N."/>
        </authorList>
    </citation>
    <scope>NUCLEOTIDE SEQUENCE [LARGE SCALE GENOMIC DNA]</scope>
    <source>
        <strain evidence="7 8">DSM 1736</strain>
    </source>
</reference>
<evidence type="ECO:0000256" key="2">
    <source>
        <dbReference type="ARBA" id="ARBA00008854"/>
    </source>
</evidence>
<dbReference type="PANTHER" id="PTHR34478:SF2">
    <property type="entry name" value="MEMBRANE PROTEIN"/>
    <property type="match status" value="1"/>
</dbReference>
<keyword evidence="4" id="KW-1133">Transmembrane helix</keyword>
<evidence type="ECO:0000256" key="5">
    <source>
        <dbReference type="ARBA" id="ARBA00023136"/>
    </source>
</evidence>
<comment type="similarity">
    <text evidence="2">Belongs to the LemA family.</text>
</comment>
<evidence type="ECO:0000313" key="8">
    <source>
        <dbReference type="Proteomes" id="UP000214880"/>
    </source>
</evidence>